<dbReference type="EMBL" id="JACHBI010000022">
    <property type="protein sequence ID" value="MBB5577640.1"/>
    <property type="molecule type" value="Genomic_DNA"/>
</dbReference>
<dbReference type="InterPro" id="IPR036291">
    <property type="entry name" value="NAD(P)-bd_dom_sf"/>
</dbReference>
<evidence type="ECO:0000313" key="3">
    <source>
        <dbReference type="Proteomes" id="UP000549882"/>
    </source>
</evidence>
<evidence type="ECO:0000259" key="1">
    <source>
        <dbReference type="Pfam" id="PF01370"/>
    </source>
</evidence>
<dbReference type="InterPro" id="IPR001509">
    <property type="entry name" value="Epimerase_deHydtase"/>
</dbReference>
<dbReference type="RefSeq" id="WP_183940910.1">
    <property type="nucleotide sequence ID" value="NZ_JACHBI010000022.1"/>
</dbReference>
<sequence length="331" mass="36922">MQDPNKAQLTILSDLPPISMLRGSRCLVTGARGVLGRAVVDQIGELGVETLFAPTRNELDLQDAVATERFLAEHRPNVVIHLAATVFGLAGNMKNQLRSIFENSAINQNIFGAIAKYPVDYFFFAGTVASYPYPYVEMPLKEEQFFNGLPHSGEFGYAMAKRHAYGYLRILSEETGMRFTYGIFTNLYGSHDRFDVDGGHVIPSLVAKAHEASWHGRPLKVWGDGSAERDFLHAKDAARAIVFCAETPGADTLVNISSGEAVSIERITRRIADEARVNEIHFEVDKPVGIKRRVVDNSRLRALGFEPKVKIDDGLAFTYKWYAENQVDIRR</sequence>
<name>A0A7W9D4V8_9HYPH</name>
<organism evidence="2 3">
    <name type="scientific">Rhizobium paranaense</name>
    <dbReference type="NCBI Taxonomy" id="1650438"/>
    <lineage>
        <taxon>Bacteria</taxon>
        <taxon>Pseudomonadati</taxon>
        <taxon>Pseudomonadota</taxon>
        <taxon>Alphaproteobacteria</taxon>
        <taxon>Hyphomicrobiales</taxon>
        <taxon>Rhizobiaceae</taxon>
        <taxon>Rhizobium/Agrobacterium group</taxon>
        <taxon>Rhizobium</taxon>
    </lineage>
</organism>
<dbReference type="Pfam" id="PF01370">
    <property type="entry name" value="Epimerase"/>
    <property type="match status" value="1"/>
</dbReference>
<dbReference type="EC" id="1.1.1.271" evidence="2"/>
<protein>
    <submittedName>
        <fullName evidence="2">GDP-L-fucose synthase</fullName>
        <ecNumber evidence="2">1.1.1.271</ecNumber>
    </submittedName>
</protein>
<dbReference type="GO" id="GO:0050577">
    <property type="term" value="F:GDP-L-fucose synthase activity"/>
    <property type="evidence" value="ECO:0007669"/>
    <property type="project" value="UniProtKB-EC"/>
</dbReference>
<accession>A0A7W9D4V8</accession>
<feature type="domain" description="NAD-dependent epimerase/dehydratase" evidence="1">
    <location>
        <begin position="27"/>
        <end position="250"/>
    </location>
</feature>
<keyword evidence="2" id="KW-0560">Oxidoreductase</keyword>
<dbReference type="Gene3D" id="3.90.25.10">
    <property type="entry name" value="UDP-galactose 4-epimerase, domain 1"/>
    <property type="match status" value="1"/>
</dbReference>
<evidence type="ECO:0000313" key="2">
    <source>
        <dbReference type="EMBL" id="MBB5577640.1"/>
    </source>
</evidence>
<dbReference type="Proteomes" id="UP000549882">
    <property type="component" value="Unassembled WGS sequence"/>
</dbReference>
<dbReference type="AlphaFoldDB" id="A0A7W9D4V8"/>
<dbReference type="PANTHER" id="PTHR43238">
    <property type="entry name" value="GDP-L-FUCOSE SYNTHASE"/>
    <property type="match status" value="1"/>
</dbReference>
<dbReference type="Gene3D" id="3.40.50.720">
    <property type="entry name" value="NAD(P)-binding Rossmann-like Domain"/>
    <property type="match status" value="1"/>
</dbReference>
<keyword evidence="3" id="KW-1185">Reference proteome</keyword>
<reference evidence="2 3" key="1">
    <citation type="submission" date="2020-08" db="EMBL/GenBank/DDBJ databases">
        <title>Genomic Encyclopedia of Type Strains, Phase IV (KMG-V): Genome sequencing to study the core and pangenomes of soil and plant-associated prokaryotes.</title>
        <authorList>
            <person name="Whitman W."/>
        </authorList>
    </citation>
    <scope>NUCLEOTIDE SEQUENCE [LARGE SCALE GENOMIC DNA]</scope>
    <source>
        <strain evidence="2 3">SEMIA 4064</strain>
    </source>
</reference>
<comment type="caution">
    <text evidence="2">The sequence shown here is derived from an EMBL/GenBank/DDBJ whole genome shotgun (WGS) entry which is preliminary data.</text>
</comment>
<proteinExistence type="predicted"/>
<dbReference type="PANTHER" id="PTHR43238:SF1">
    <property type="entry name" value="GDP-L-FUCOSE SYNTHASE"/>
    <property type="match status" value="1"/>
</dbReference>
<gene>
    <name evidence="2" type="ORF">GGD50_006295</name>
</gene>
<dbReference type="SUPFAM" id="SSF51735">
    <property type="entry name" value="NAD(P)-binding Rossmann-fold domains"/>
    <property type="match status" value="1"/>
</dbReference>